<dbReference type="PANTHER" id="PTHR47237:SF2">
    <property type="entry name" value="BLL4206 PROTEIN"/>
    <property type="match status" value="1"/>
</dbReference>
<dbReference type="STRING" id="311180.SAMN04488050_102239"/>
<gene>
    <name evidence="2" type="ORF">SAMN04488050_102239</name>
</gene>
<dbReference type="AlphaFoldDB" id="A0A1I6QQN6"/>
<reference evidence="3" key="1">
    <citation type="submission" date="2016-10" db="EMBL/GenBank/DDBJ databases">
        <authorList>
            <person name="Varghese N."/>
            <person name="Submissions S."/>
        </authorList>
    </citation>
    <scope>NUCLEOTIDE SEQUENCE [LARGE SCALE GENOMIC DNA]</scope>
    <source>
        <strain evidence="3">DSM 26894</strain>
    </source>
</reference>
<keyword evidence="2" id="KW-0808">Transferase</keyword>
<dbReference type="InterPro" id="IPR052729">
    <property type="entry name" value="Acyl/Acetyltrans_Enzymes"/>
</dbReference>
<keyword evidence="3" id="KW-1185">Reference proteome</keyword>
<dbReference type="GO" id="GO:0016747">
    <property type="term" value="F:acyltransferase activity, transferring groups other than amino-acyl groups"/>
    <property type="evidence" value="ECO:0007669"/>
    <property type="project" value="InterPro"/>
</dbReference>
<organism evidence="2 3">
    <name type="scientific">Alloyangia pacifica</name>
    <dbReference type="NCBI Taxonomy" id="311180"/>
    <lineage>
        <taxon>Bacteria</taxon>
        <taxon>Pseudomonadati</taxon>
        <taxon>Pseudomonadota</taxon>
        <taxon>Alphaproteobacteria</taxon>
        <taxon>Rhodobacterales</taxon>
        <taxon>Roseobacteraceae</taxon>
        <taxon>Alloyangia</taxon>
    </lineage>
</organism>
<dbReference type="Pfam" id="PF18014">
    <property type="entry name" value="Acetyltransf_18"/>
    <property type="match status" value="1"/>
</dbReference>
<dbReference type="InterPro" id="IPR000182">
    <property type="entry name" value="GNAT_dom"/>
</dbReference>
<proteinExistence type="predicted"/>
<dbReference type="Gene3D" id="3.40.630.90">
    <property type="match status" value="1"/>
</dbReference>
<dbReference type="PROSITE" id="PS51186">
    <property type="entry name" value="GNAT"/>
    <property type="match status" value="1"/>
</dbReference>
<dbReference type="Pfam" id="PF00583">
    <property type="entry name" value="Acetyltransf_1"/>
    <property type="match status" value="1"/>
</dbReference>
<accession>A0A1I6QQN6</accession>
<dbReference type="InterPro" id="IPR041496">
    <property type="entry name" value="YitH/HolE_GNAT"/>
</dbReference>
<dbReference type="RefSeq" id="WP_218124834.1">
    <property type="nucleotide sequence ID" value="NZ_FNCL01000001.1"/>
</dbReference>
<name>A0A1I6QQN6_9RHOB</name>
<feature type="domain" description="N-acetyltransferase" evidence="1">
    <location>
        <begin position="15"/>
        <end position="148"/>
    </location>
</feature>
<dbReference type="SUPFAM" id="SSF55729">
    <property type="entry name" value="Acyl-CoA N-acyltransferases (Nat)"/>
    <property type="match status" value="1"/>
</dbReference>
<evidence type="ECO:0000313" key="3">
    <source>
        <dbReference type="Proteomes" id="UP000199392"/>
    </source>
</evidence>
<dbReference type="CDD" id="cd04301">
    <property type="entry name" value="NAT_SF"/>
    <property type="match status" value="1"/>
</dbReference>
<dbReference type="EMBL" id="FOZW01000002">
    <property type="protein sequence ID" value="SFS54715.1"/>
    <property type="molecule type" value="Genomic_DNA"/>
</dbReference>
<evidence type="ECO:0000313" key="2">
    <source>
        <dbReference type="EMBL" id="SFS54715.1"/>
    </source>
</evidence>
<dbReference type="Gene3D" id="3.40.630.30">
    <property type="match status" value="1"/>
</dbReference>
<dbReference type="InterPro" id="IPR016181">
    <property type="entry name" value="Acyl_CoA_acyltransferase"/>
</dbReference>
<evidence type="ECO:0000259" key="1">
    <source>
        <dbReference type="PROSITE" id="PS51186"/>
    </source>
</evidence>
<dbReference type="Proteomes" id="UP000199392">
    <property type="component" value="Unassembled WGS sequence"/>
</dbReference>
<protein>
    <submittedName>
        <fullName evidence="2">Acetyltransferase (GNAT) family protein</fullName>
    </submittedName>
</protein>
<sequence length="279" mass="29150">MTDSPSGTMPRPQTAEIVPFAPEHVAGALRLSREAGWPHRAEDWALTLSVSQGVVALLEGEVVGTALCSIFGEVAAINMIIVDARMRGQGLGRRLMQAVLDIAGEGELRLTATADGLPLYEKLGFEVTGHIAQHQGIARANPPEVPVRIGGAVDVAELVAMDRAASGLDRTALLGTILRTGDLLRAKRGFAILREFGRGRVLGPVVAQDPETARALIAAGATRCAGQFLRIDLTDPALAAHAESLGLAPEGGGTSMTKAARRVAETELKTYALASQALG</sequence>
<dbReference type="PANTHER" id="PTHR47237">
    <property type="entry name" value="SLL0310 PROTEIN"/>
    <property type="match status" value="1"/>
</dbReference>